<evidence type="ECO:0000313" key="5">
    <source>
        <dbReference type="EMBL" id="SFI47159.1"/>
    </source>
</evidence>
<dbReference type="PROSITE" id="PS50043">
    <property type="entry name" value="HTH_LUXR_2"/>
    <property type="match status" value="1"/>
</dbReference>
<evidence type="ECO:0000256" key="1">
    <source>
        <dbReference type="ARBA" id="ARBA00023015"/>
    </source>
</evidence>
<keyword evidence="3" id="KW-0804">Transcription</keyword>
<accession>A0A1I3IH22</accession>
<dbReference type="OrthoDB" id="965844at2"/>
<gene>
    <name evidence="5" type="ORF">SAMN05444682_10487</name>
</gene>
<dbReference type="GO" id="GO:0003677">
    <property type="term" value="F:DNA binding"/>
    <property type="evidence" value="ECO:0007669"/>
    <property type="project" value="UniProtKB-KW"/>
</dbReference>
<evidence type="ECO:0000256" key="3">
    <source>
        <dbReference type="ARBA" id="ARBA00023163"/>
    </source>
</evidence>
<sequence>MNHILPADFDCSDSIRQEIIQKLTAFETIADELPVYIVLDLRKMSVAYMSFKGLELLGITLEEIRQLGLAYHTKFFNADDVSFYLPKSKEALLGTMSSSRWFSFFQQVTTGENKVFEWYLSASRIFAYDEAGDPLLSLTFALPLDPNHHLAEKAERLMEENLMLKDNYQRFASLTKREKELLRYIAAGETAGETSSRTFISEKTINTHRRNIKRKLGAKTQYDIIKFAQAFNIV</sequence>
<name>A0A1I3IH22_9SPHI</name>
<dbReference type="InterPro" id="IPR016032">
    <property type="entry name" value="Sig_transdc_resp-reg_C-effctor"/>
</dbReference>
<dbReference type="SUPFAM" id="SSF46894">
    <property type="entry name" value="C-terminal effector domain of the bipartite response regulators"/>
    <property type="match status" value="1"/>
</dbReference>
<dbReference type="EMBL" id="FOQO01000004">
    <property type="protein sequence ID" value="SFI47159.1"/>
    <property type="molecule type" value="Genomic_DNA"/>
</dbReference>
<dbReference type="AlphaFoldDB" id="A0A1I3IH22"/>
<dbReference type="PANTHER" id="PTHR44688">
    <property type="entry name" value="DNA-BINDING TRANSCRIPTIONAL ACTIVATOR DEVR_DOSR"/>
    <property type="match status" value="1"/>
</dbReference>
<keyword evidence="6" id="KW-1185">Reference proteome</keyword>
<evidence type="ECO:0000259" key="4">
    <source>
        <dbReference type="PROSITE" id="PS50043"/>
    </source>
</evidence>
<proteinExistence type="predicted"/>
<dbReference type="SMART" id="SM00421">
    <property type="entry name" value="HTH_LUXR"/>
    <property type="match status" value="1"/>
</dbReference>
<organism evidence="5 6">
    <name type="scientific">Parapedobacter indicus</name>
    <dbReference type="NCBI Taxonomy" id="1477437"/>
    <lineage>
        <taxon>Bacteria</taxon>
        <taxon>Pseudomonadati</taxon>
        <taxon>Bacteroidota</taxon>
        <taxon>Sphingobacteriia</taxon>
        <taxon>Sphingobacteriales</taxon>
        <taxon>Sphingobacteriaceae</taxon>
        <taxon>Parapedobacter</taxon>
    </lineage>
</organism>
<dbReference type="GO" id="GO:0006355">
    <property type="term" value="P:regulation of DNA-templated transcription"/>
    <property type="evidence" value="ECO:0007669"/>
    <property type="project" value="InterPro"/>
</dbReference>
<dbReference type="Pfam" id="PF00196">
    <property type="entry name" value="GerE"/>
    <property type="match status" value="1"/>
</dbReference>
<reference evidence="5 6" key="1">
    <citation type="submission" date="2016-10" db="EMBL/GenBank/DDBJ databases">
        <authorList>
            <person name="de Groot N.N."/>
        </authorList>
    </citation>
    <scope>NUCLEOTIDE SEQUENCE [LARGE SCALE GENOMIC DNA]</scope>
    <source>
        <strain evidence="5 6">RK1</strain>
    </source>
</reference>
<dbReference type="Proteomes" id="UP000198670">
    <property type="component" value="Unassembled WGS sequence"/>
</dbReference>
<protein>
    <submittedName>
        <fullName evidence="5">Regulatory protein, luxR family</fullName>
    </submittedName>
</protein>
<evidence type="ECO:0000256" key="2">
    <source>
        <dbReference type="ARBA" id="ARBA00023125"/>
    </source>
</evidence>
<keyword evidence="2" id="KW-0238">DNA-binding</keyword>
<dbReference type="STRING" id="1477437.SAMN05444682_10487"/>
<dbReference type="PANTHER" id="PTHR44688:SF16">
    <property type="entry name" value="DNA-BINDING TRANSCRIPTIONAL ACTIVATOR DEVR_DOSR"/>
    <property type="match status" value="1"/>
</dbReference>
<evidence type="ECO:0000313" key="6">
    <source>
        <dbReference type="Proteomes" id="UP000198670"/>
    </source>
</evidence>
<dbReference type="CDD" id="cd06170">
    <property type="entry name" value="LuxR_C_like"/>
    <property type="match status" value="1"/>
</dbReference>
<dbReference type="PRINTS" id="PR00038">
    <property type="entry name" value="HTHLUXR"/>
</dbReference>
<feature type="domain" description="HTH luxR-type" evidence="4">
    <location>
        <begin position="167"/>
        <end position="232"/>
    </location>
</feature>
<dbReference type="Gene3D" id="1.10.10.10">
    <property type="entry name" value="Winged helix-like DNA-binding domain superfamily/Winged helix DNA-binding domain"/>
    <property type="match status" value="1"/>
</dbReference>
<keyword evidence="1" id="KW-0805">Transcription regulation</keyword>
<dbReference type="InterPro" id="IPR036388">
    <property type="entry name" value="WH-like_DNA-bd_sf"/>
</dbReference>
<dbReference type="RefSeq" id="WP_090626360.1">
    <property type="nucleotide sequence ID" value="NZ_FOQO01000004.1"/>
</dbReference>
<dbReference type="InterPro" id="IPR000792">
    <property type="entry name" value="Tscrpt_reg_LuxR_C"/>
</dbReference>